<comment type="caution">
    <text evidence="3">The sequence shown here is derived from an EMBL/GenBank/DDBJ whole genome shotgun (WGS) entry which is preliminary data.</text>
</comment>
<dbReference type="PATRIC" id="fig|1403943.3.peg.1170"/>
<feature type="non-terminal residue" evidence="3">
    <location>
        <position position="1"/>
    </location>
</feature>
<dbReference type="InterPro" id="IPR013783">
    <property type="entry name" value="Ig-like_fold"/>
</dbReference>
<comment type="similarity">
    <text evidence="1">Belongs to the intimin/invasin family.</text>
</comment>
<sequence>ALPISDPNGGIVTTDKDGIASVNLASDQAVNSLIKAETNGSSQSVEVSFITGDISQLTSTIKTDDVSYTAGGKIKVSVTLMDEQKNLVKGMARCWRVAVWSR</sequence>
<proteinExistence type="inferred from homology"/>
<evidence type="ECO:0000256" key="1">
    <source>
        <dbReference type="ARBA" id="ARBA00010116"/>
    </source>
</evidence>
<feature type="domain" description="Big-1" evidence="2">
    <location>
        <begin position="1"/>
        <end position="50"/>
    </location>
</feature>
<organism evidence="3 4">
    <name type="scientific">Escherichia coli DORA_A_5_14_21</name>
    <dbReference type="NCBI Taxonomy" id="1403943"/>
    <lineage>
        <taxon>Bacteria</taxon>
        <taxon>Pseudomonadati</taxon>
        <taxon>Pseudomonadota</taxon>
        <taxon>Gammaproteobacteria</taxon>
        <taxon>Enterobacterales</taxon>
        <taxon>Enterobacteriaceae</taxon>
        <taxon>Escherichia</taxon>
    </lineage>
</organism>
<accession>W1XAL9</accession>
<dbReference type="InterPro" id="IPR003344">
    <property type="entry name" value="Big_1_dom"/>
</dbReference>
<protein>
    <recommendedName>
        <fullName evidence="2">Big-1 domain-containing protein</fullName>
    </recommendedName>
</protein>
<dbReference type="Gene3D" id="2.60.40.10">
    <property type="entry name" value="Immunoglobulins"/>
    <property type="match status" value="2"/>
</dbReference>
<dbReference type="SUPFAM" id="SSF49373">
    <property type="entry name" value="Invasin/intimin cell-adhesion fragments"/>
    <property type="match status" value="1"/>
</dbReference>
<evidence type="ECO:0000313" key="4">
    <source>
        <dbReference type="Proteomes" id="UP000018853"/>
    </source>
</evidence>
<evidence type="ECO:0000259" key="2">
    <source>
        <dbReference type="PROSITE" id="PS51127"/>
    </source>
</evidence>
<dbReference type="PROSITE" id="PS51127">
    <property type="entry name" value="BIG1"/>
    <property type="match status" value="1"/>
</dbReference>
<dbReference type="Proteomes" id="UP000018853">
    <property type="component" value="Unassembled WGS sequence"/>
</dbReference>
<gene>
    <name evidence="3" type="ORF">Q609_ECAC01009G0002</name>
</gene>
<dbReference type="AlphaFoldDB" id="W1XAL9"/>
<dbReference type="EMBL" id="AZLZ01001009">
    <property type="protein sequence ID" value="ETJ25854.1"/>
    <property type="molecule type" value="Genomic_DNA"/>
</dbReference>
<name>W1XAL9_ECOLX</name>
<reference evidence="3 4" key="1">
    <citation type="submission" date="2013-12" db="EMBL/GenBank/DDBJ databases">
        <title>A Varibaculum cambriense genome reconstructed from a premature infant gut community with otherwise low bacterial novelty that shifts toward anaerobic metabolism during the third week of life.</title>
        <authorList>
            <person name="Brown C.T."/>
            <person name="Sharon I."/>
            <person name="Thomas B.C."/>
            <person name="Castelle C.J."/>
            <person name="Morowitz M.J."/>
            <person name="Banfield J.F."/>
        </authorList>
    </citation>
    <scope>NUCLEOTIDE SEQUENCE [LARGE SCALE GENOMIC DNA]</scope>
    <source>
        <strain evidence="4">DORA_A_5_14_21</strain>
    </source>
</reference>
<dbReference type="InterPro" id="IPR008964">
    <property type="entry name" value="Invasin/intimin_cell_adhesion"/>
</dbReference>
<evidence type="ECO:0000313" key="3">
    <source>
        <dbReference type="EMBL" id="ETJ25854.1"/>
    </source>
</evidence>